<comment type="subunit">
    <text evidence="4">Homotrimer.</text>
</comment>
<dbReference type="Gene3D" id="3.50.30.40">
    <property type="entry name" value="Ribonuclease E inhibitor RraA/RraA-like"/>
    <property type="match status" value="1"/>
</dbReference>
<dbReference type="RefSeq" id="WP_375526558.1">
    <property type="nucleotide sequence ID" value="NZ_JBHILM010000020.1"/>
</dbReference>
<dbReference type="CDD" id="cd16841">
    <property type="entry name" value="RraA_family"/>
    <property type="match status" value="1"/>
</dbReference>
<dbReference type="Pfam" id="PF03737">
    <property type="entry name" value="RraA-like"/>
    <property type="match status" value="1"/>
</dbReference>
<organism evidence="13 14">
    <name type="scientific">Paenibacillus terreus</name>
    <dbReference type="NCBI Taxonomy" id="1387834"/>
    <lineage>
        <taxon>Bacteria</taxon>
        <taxon>Bacillati</taxon>
        <taxon>Bacillota</taxon>
        <taxon>Bacilli</taxon>
        <taxon>Bacillales</taxon>
        <taxon>Paenibacillaceae</taxon>
        <taxon>Paenibacillus</taxon>
    </lineage>
</organism>
<accession>A0ABV5BBI1</accession>
<dbReference type="EC" id="4.1.3.17" evidence="5"/>
<name>A0ABV5BBI1_9BACL</name>
<keyword evidence="14" id="KW-1185">Reference proteome</keyword>
<gene>
    <name evidence="13" type="ORF">ACE3NQ_18000</name>
</gene>
<evidence type="ECO:0000256" key="5">
    <source>
        <dbReference type="ARBA" id="ARBA00012213"/>
    </source>
</evidence>
<evidence type="ECO:0000313" key="14">
    <source>
        <dbReference type="Proteomes" id="UP001580407"/>
    </source>
</evidence>
<comment type="catalytic activity">
    <reaction evidence="1">
        <text>4-hydroxy-4-methyl-2-oxoglutarate = 2 pyruvate</text>
        <dbReference type="Rhea" id="RHEA:22748"/>
        <dbReference type="ChEBI" id="CHEBI:15361"/>
        <dbReference type="ChEBI" id="CHEBI:58276"/>
        <dbReference type="EC" id="4.1.3.17"/>
    </reaction>
</comment>
<evidence type="ECO:0000256" key="6">
    <source>
        <dbReference type="ARBA" id="ARBA00012947"/>
    </source>
</evidence>
<comment type="similarity">
    <text evidence="3">Belongs to the class II aldolase/RraA-like family.</text>
</comment>
<comment type="catalytic activity">
    <reaction evidence="12">
        <text>oxaloacetate + H(+) = pyruvate + CO2</text>
        <dbReference type="Rhea" id="RHEA:15641"/>
        <dbReference type="ChEBI" id="CHEBI:15361"/>
        <dbReference type="ChEBI" id="CHEBI:15378"/>
        <dbReference type="ChEBI" id="CHEBI:16452"/>
        <dbReference type="ChEBI" id="CHEBI:16526"/>
        <dbReference type="EC" id="4.1.1.112"/>
    </reaction>
</comment>
<evidence type="ECO:0000256" key="2">
    <source>
        <dbReference type="ARBA" id="ARBA00001968"/>
    </source>
</evidence>
<dbReference type="InterPro" id="IPR036704">
    <property type="entry name" value="RraA/RraA-like_sf"/>
</dbReference>
<dbReference type="InterPro" id="IPR005493">
    <property type="entry name" value="RraA/RraA-like"/>
</dbReference>
<evidence type="ECO:0000256" key="1">
    <source>
        <dbReference type="ARBA" id="ARBA00001342"/>
    </source>
</evidence>
<comment type="function">
    <text evidence="8">Catalyzes the aldol cleavage of 4-hydroxy-4-methyl-2-oxoglutarate (HMG) into 2 molecules of pyruvate. Also contains a secondary oxaloacetate (OAA) decarboxylase activity due to the common pyruvate enolate transition state formed following C-C bond cleavage in the retro-aldol and decarboxylation reactions.</text>
</comment>
<sequence length="210" mass="22050">MSDIDNIFQGLPTTCISDVLGGLTNLDYAIKPIDHQHKIAGRAFTVSIPAGDNLAVLQGIREARPGDILVIAAQGDTRRAVAGDFVVGLAQTFRLQALVVDGVIRDIEGIRSLNFPVFSRGATIASGNKYGGGHTNIPISAGGVSIQPGDWIIGDIDGVVAVPEEQAQDVAKAARNKLNQDEERSLAICGDQASARLYLDKVLGTIPNPG</sequence>
<protein>
    <recommendedName>
        <fullName evidence="7">Putative 4-hydroxy-4-methyl-2-oxoglutarate aldolase</fullName>
        <ecNumber evidence="6">4.1.1.112</ecNumber>
        <ecNumber evidence="5">4.1.3.17</ecNumber>
    </recommendedName>
    <alternativeName>
        <fullName evidence="11">Oxaloacetate decarboxylase</fullName>
    </alternativeName>
    <alternativeName>
        <fullName evidence="9">Regulator of ribonuclease activity homolog</fullName>
    </alternativeName>
    <alternativeName>
        <fullName evidence="10">RraA-like protein</fullName>
    </alternativeName>
</protein>
<comment type="caution">
    <text evidence="13">The sequence shown here is derived from an EMBL/GenBank/DDBJ whole genome shotgun (WGS) entry which is preliminary data.</text>
</comment>
<dbReference type="SUPFAM" id="SSF89562">
    <property type="entry name" value="RraA-like"/>
    <property type="match status" value="1"/>
</dbReference>
<dbReference type="Proteomes" id="UP001580407">
    <property type="component" value="Unassembled WGS sequence"/>
</dbReference>
<evidence type="ECO:0000256" key="12">
    <source>
        <dbReference type="ARBA" id="ARBA00047973"/>
    </source>
</evidence>
<comment type="cofactor">
    <cofactor evidence="2">
        <name>a divalent metal cation</name>
        <dbReference type="ChEBI" id="CHEBI:60240"/>
    </cofactor>
</comment>
<dbReference type="EC" id="4.1.1.112" evidence="6"/>
<evidence type="ECO:0000256" key="7">
    <source>
        <dbReference type="ARBA" id="ARBA00016549"/>
    </source>
</evidence>
<reference evidence="13 14" key="1">
    <citation type="submission" date="2024-09" db="EMBL/GenBank/DDBJ databases">
        <authorList>
            <person name="Ruan L."/>
        </authorList>
    </citation>
    <scope>NUCLEOTIDE SEQUENCE [LARGE SCALE GENOMIC DNA]</scope>
    <source>
        <strain evidence="13 14">D33</strain>
    </source>
</reference>
<dbReference type="PANTHER" id="PTHR33254:SF4">
    <property type="entry name" value="4-HYDROXY-4-METHYL-2-OXOGLUTARATE ALDOLASE 3-RELATED"/>
    <property type="match status" value="1"/>
</dbReference>
<evidence type="ECO:0000313" key="13">
    <source>
        <dbReference type="EMBL" id="MFB5682812.1"/>
    </source>
</evidence>
<evidence type="ECO:0000256" key="9">
    <source>
        <dbReference type="ARBA" id="ARBA00029596"/>
    </source>
</evidence>
<evidence type="ECO:0000256" key="4">
    <source>
        <dbReference type="ARBA" id="ARBA00011233"/>
    </source>
</evidence>
<evidence type="ECO:0000256" key="10">
    <source>
        <dbReference type="ARBA" id="ARBA00030169"/>
    </source>
</evidence>
<proteinExistence type="inferred from homology"/>
<evidence type="ECO:0000256" key="11">
    <source>
        <dbReference type="ARBA" id="ARBA00032305"/>
    </source>
</evidence>
<evidence type="ECO:0000256" key="8">
    <source>
        <dbReference type="ARBA" id="ARBA00025046"/>
    </source>
</evidence>
<evidence type="ECO:0000256" key="3">
    <source>
        <dbReference type="ARBA" id="ARBA00008621"/>
    </source>
</evidence>
<dbReference type="EMBL" id="JBHILM010000020">
    <property type="protein sequence ID" value="MFB5682812.1"/>
    <property type="molecule type" value="Genomic_DNA"/>
</dbReference>
<dbReference type="PANTHER" id="PTHR33254">
    <property type="entry name" value="4-HYDROXY-4-METHYL-2-OXOGLUTARATE ALDOLASE 3-RELATED"/>
    <property type="match status" value="1"/>
</dbReference>